<dbReference type="PANTHER" id="PTHR47447:SF17">
    <property type="entry name" value="OS12G0638900 PROTEIN"/>
    <property type="match status" value="1"/>
</dbReference>
<keyword evidence="7" id="KW-1185">Reference proteome</keyword>
<dbReference type="Pfam" id="PF13041">
    <property type="entry name" value="PPR_2"/>
    <property type="match status" value="1"/>
</dbReference>
<dbReference type="NCBIfam" id="TIGR00756">
    <property type="entry name" value="PPR"/>
    <property type="match status" value="2"/>
</dbReference>
<dbReference type="GO" id="GO:0005739">
    <property type="term" value="C:mitochondrion"/>
    <property type="evidence" value="ECO:0000318"/>
    <property type="project" value="GO_Central"/>
</dbReference>
<dbReference type="AlphaFoldDB" id="B6JWS0"/>
<dbReference type="RefSeq" id="XP_002172114.1">
    <property type="nucleotide sequence ID" value="XM_002172078.1"/>
</dbReference>
<dbReference type="PROSITE" id="PS51375">
    <property type="entry name" value="PPR"/>
    <property type="match status" value="2"/>
</dbReference>
<dbReference type="Gene3D" id="1.25.40.10">
    <property type="entry name" value="Tetratricopeptide repeat domain"/>
    <property type="match status" value="3"/>
</dbReference>
<proteinExistence type="inferred from homology"/>
<dbReference type="eggNOG" id="KOG4197">
    <property type="taxonomic scope" value="Eukaryota"/>
</dbReference>
<dbReference type="Pfam" id="PF13812">
    <property type="entry name" value="PPR_3"/>
    <property type="match status" value="1"/>
</dbReference>
<evidence type="ECO:0000313" key="6">
    <source>
        <dbReference type="EMBL" id="EEB05821.1"/>
    </source>
</evidence>
<feature type="repeat" description="PPR" evidence="5">
    <location>
        <begin position="859"/>
        <end position="889"/>
    </location>
</feature>
<dbReference type="OrthoDB" id="411857at2759"/>
<dbReference type="InterPro" id="IPR002885">
    <property type="entry name" value="PPR_rpt"/>
</dbReference>
<dbReference type="OMA" id="QNQTGHT"/>
<evidence type="ECO:0000256" key="3">
    <source>
        <dbReference type="ARBA" id="ARBA00044493"/>
    </source>
</evidence>
<evidence type="ECO:0000256" key="2">
    <source>
        <dbReference type="ARBA" id="ARBA00022737"/>
    </source>
</evidence>
<comment type="similarity">
    <text evidence="1">Belongs to the CCM1 family.</text>
</comment>
<dbReference type="EMBL" id="KE651166">
    <property type="protein sequence ID" value="EEB05821.1"/>
    <property type="molecule type" value="Genomic_DNA"/>
</dbReference>
<evidence type="ECO:0000256" key="4">
    <source>
        <dbReference type="ARBA" id="ARBA00044511"/>
    </source>
</evidence>
<reference evidence="6 7" key="1">
    <citation type="journal article" date="2011" name="Science">
        <title>Comparative functional genomics of the fission yeasts.</title>
        <authorList>
            <person name="Rhind N."/>
            <person name="Chen Z."/>
            <person name="Yassour M."/>
            <person name="Thompson D.A."/>
            <person name="Haas B.J."/>
            <person name="Habib N."/>
            <person name="Wapinski I."/>
            <person name="Roy S."/>
            <person name="Lin M.F."/>
            <person name="Heiman D.I."/>
            <person name="Young S.K."/>
            <person name="Furuya K."/>
            <person name="Guo Y."/>
            <person name="Pidoux A."/>
            <person name="Chen H.M."/>
            <person name="Robbertse B."/>
            <person name="Goldberg J.M."/>
            <person name="Aoki K."/>
            <person name="Bayne E.H."/>
            <person name="Berlin A.M."/>
            <person name="Desjardins C.A."/>
            <person name="Dobbs E."/>
            <person name="Dukaj L."/>
            <person name="Fan L."/>
            <person name="FitzGerald M.G."/>
            <person name="French C."/>
            <person name="Gujja S."/>
            <person name="Hansen K."/>
            <person name="Keifenheim D."/>
            <person name="Levin J.Z."/>
            <person name="Mosher R.A."/>
            <person name="Mueller C.A."/>
            <person name="Pfiffner J."/>
            <person name="Priest M."/>
            <person name="Russ C."/>
            <person name="Smialowska A."/>
            <person name="Swoboda P."/>
            <person name="Sykes S.M."/>
            <person name="Vaughn M."/>
            <person name="Vengrova S."/>
            <person name="Yoder R."/>
            <person name="Zeng Q."/>
            <person name="Allshire R."/>
            <person name="Baulcombe D."/>
            <person name="Birren B.W."/>
            <person name="Brown W."/>
            <person name="Ekwall K."/>
            <person name="Kellis M."/>
            <person name="Leatherwood J."/>
            <person name="Levin H."/>
            <person name="Margalit H."/>
            <person name="Martienssen R."/>
            <person name="Nieduszynski C.A."/>
            <person name="Spatafora J.W."/>
            <person name="Friedman N."/>
            <person name="Dalgaard J.Z."/>
            <person name="Baumann P."/>
            <person name="Niki H."/>
            <person name="Regev A."/>
            <person name="Nusbaum C."/>
        </authorList>
    </citation>
    <scope>NUCLEOTIDE SEQUENCE [LARGE SCALE GENOMIC DNA]</scope>
    <source>
        <strain evidence="7">yFS275 / FY16936</strain>
    </source>
</reference>
<keyword evidence="2" id="KW-0677">Repeat</keyword>
<organism evidence="6 7">
    <name type="scientific">Schizosaccharomyces japonicus (strain yFS275 / FY16936)</name>
    <name type="common">Fission yeast</name>
    <dbReference type="NCBI Taxonomy" id="402676"/>
    <lineage>
        <taxon>Eukaryota</taxon>
        <taxon>Fungi</taxon>
        <taxon>Dikarya</taxon>
        <taxon>Ascomycota</taxon>
        <taxon>Taphrinomycotina</taxon>
        <taxon>Schizosaccharomycetes</taxon>
        <taxon>Schizosaccharomycetales</taxon>
        <taxon>Schizosaccharomycetaceae</taxon>
        <taxon>Schizosaccharomyces</taxon>
    </lineage>
</organism>
<dbReference type="GO" id="GO:0140053">
    <property type="term" value="P:mitochondrial gene expression"/>
    <property type="evidence" value="ECO:0000318"/>
    <property type="project" value="GO_Central"/>
</dbReference>
<comment type="subunit">
    <text evidence="4">Binds to mitochondrial small subunit 15S rRNA.</text>
</comment>
<dbReference type="GeneID" id="7048922"/>
<evidence type="ECO:0000313" key="7">
    <source>
        <dbReference type="Proteomes" id="UP000001744"/>
    </source>
</evidence>
<dbReference type="Pfam" id="PF01535">
    <property type="entry name" value="PPR"/>
    <property type="match status" value="1"/>
</dbReference>
<dbReference type="JaponicusDB" id="SJAG_00847"/>
<name>B6JWS0_SCHJY</name>
<dbReference type="STRING" id="402676.B6JWS0"/>
<evidence type="ECO:0000256" key="5">
    <source>
        <dbReference type="PROSITE-ProRule" id="PRU00708"/>
    </source>
</evidence>
<dbReference type="SUPFAM" id="SSF81901">
    <property type="entry name" value="HCP-like"/>
    <property type="match status" value="1"/>
</dbReference>
<sequence>MQVAMAITIKNVSDVDTLGDADFKKHVKLKPAQLPMLTIVPSPNALPSVPLERQMVGFQPSPLTSPSQDLHSSIHSSTTSSTLYSCSSATSSNNASSEEYLLGSEVVPAAASKQVEVLQLFDFVTNSGFPVSPDFYDRCLIGIADTLELSEFLNAFRVIGSIFEKLQVLETAPSSEAFEKTVLFLCRQTRWIAQHKQVLESRCYGGSVCVEQLAKIRSFYDANKSMNLLASFLKRFWNSYERNLSSEFYHEVLSAISQYGSSDDLLMVYDHMQRCSIPETAQTFISLIRGFGRAKDLTVAIECFNEYKRSFNTLPAHSSYDVYAALVTACFDCDDSDRAVKFFARLEQEDEGDVPPSLIYIFGQRFAELGEFDKAMSWLERLQQMKSTSSLVPKLGSTILNNAAQKRVSTVVDKLLEMIPLKAFRKEYVALMNYFLYLAATKQFTAFINDSNDYLRSLSMWTNCTFKEAYLGLIQNGRLNDALDVLEHHVSTPVVDSHFDVDNPTLQKAILEDFWSCLSLNSEKMDSSLRILLMLQNQPHYFVLNYAAELAVCFLASQDPSAPCDSELWSYLFEYLCFTICKVPQNSEHLESLRNTFSFVVKHNIPLTIRDHALVHKVFNTYSTQLKGIKSFDELLAPYRMPSVDIAMMRNAFPSRSALRSHIPKIEIESSGEIIPVLEGIVDRATAVRFYNRVAKAHYNGKLFLPTVYILLSQTLIKFNLFGAVEKMRMYSLTLQKEMMPHFKRHAELFQAAILDTQLASFAMQKKNKQAFRLKNTIARLGYYPSASSYAHIISNIVDSKEHDDAAEALRFFKEAKEHNVRPSVFLYNTVLSKLGRARRTSECITLFEEMKSLGLVPSSVTYGTVINAACRIGDETLAEELFEEMEQQPNYQARVAPYNTIIQFEIQVLHNRDKALKYYERLRKHKIKPSTHTYKLLLDAYGTLEPVDFVAVQGVMRSMEHNKCALQAMHYSAYMRICGCIMKKMNEARKTYKAALSMHQQGNLTLDGYLFQTYIDVLVANGHIDEISEVIKDMEKHEIRLNAYIVNSLITGFFKAKQIETARYFYNCLDGEGIYGKEPSTYETMAKAYLGCGDRKNALRVLEELSKRKFPEAVVKRVADSIMFRNHS</sequence>
<feature type="repeat" description="PPR" evidence="5">
    <location>
        <begin position="824"/>
        <end position="858"/>
    </location>
</feature>
<dbReference type="InterPro" id="IPR011990">
    <property type="entry name" value="TPR-like_helical_dom_sf"/>
</dbReference>
<gene>
    <name evidence="6" type="ORF">SJAG_00847</name>
</gene>
<comment type="function">
    <text evidence="3">Regulates mitochondrial small subunit maturation by controlling 15S rRNA 5'-end processing. Localizes to the 5' precursor of the 15S rRNA in a position that is subsequently occupied by mS47 in the mature yeast mtSSU. Uses structure and sequence-specific RNA recognition, binding to a single-stranded region of the precursor and specifically recognizing bases -6 to -1. The exchange of Ccm1 for mS47 is coupled to the irreversible removal of precursor rRNA that is accompanied by conformational changes of the mitoribosomal proteins uS5m and mS26. These conformational changes signal completion of 5'-end rRNA processing through protection of the mature 5'-end of the 15S rRNA and stabilization of mS47. The removal of the 5' precursor together with the dissociation of Ccm1 may be catalyzed by the 5'-3' exoribonuclease Pet127. Involved in the specific removal of group I introns in mitochondrial encoded transcripts.</text>
</comment>
<dbReference type="PANTHER" id="PTHR47447">
    <property type="entry name" value="OS03G0856100 PROTEIN"/>
    <property type="match status" value="1"/>
</dbReference>
<dbReference type="Proteomes" id="UP000001744">
    <property type="component" value="Unassembled WGS sequence"/>
</dbReference>
<accession>B6JWS0</accession>
<protein>
    <submittedName>
        <fullName evidence="6">PPR repeat protein</fullName>
    </submittedName>
</protein>
<dbReference type="HOGENOM" id="CLU_002863_0_0_1"/>
<evidence type="ECO:0000256" key="1">
    <source>
        <dbReference type="ARBA" id="ARBA00006192"/>
    </source>
</evidence>
<dbReference type="VEuPathDB" id="FungiDB:SJAG_00847"/>